<proteinExistence type="predicted"/>
<evidence type="ECO:0000313" key="2">
    <source>
        <dbReference type="Proteomes" id="UP000003294"/>
    </source>
</evidence>
<name>D0W5R4_NEICI</name>
<comment type="caution">
    <text evidence="1">The sequence shown here is derived from an EMBL/GenBank/DDBJ whole genome shotgun (WGS) entry which is preliminary data.</text>
</comment>
<gene>
    <name evidence="1" type="ORF">NEICINOT_05034</name>
</gene>
<dbReference type="Proteomes" id="UP000003294">
    <property type="component" value="Unassembled WGS sequence"/>
</dbReference>
<dbReference type="AlphaFoldDB" id="D0W5R4"/>
<accession>D0W5R4</accession>
<reference evidence="1 2" key="1">
    <citation type="submission" date="2009-10" db="EMBL/GenBank/DDBJ databases">
        <authorList>
            <person name="Weinstock G."/>
            <person name="Sodergren E."/>
            <person name="Clifton S."/>
            <person name="Fulton L."/>
            <person name="Fulton B."/>
            <person name="Courtney L."/>
            <person name="Fronick C."/>
            <person name="Harrison M."/>
            <person name="Strong C."/>
            <person name="Farmer C."/>
            <person name="Delahaunty K."/>
            <person name="Markovic C."/>
            <person name="Hall O."/>
            <person name="Minx P."/>
            <person name="Tomlinson C."/>
            <person name="Mitreva M."/>
            <person name="Nelson J."/>
            <person name="Hou S."/>
            <person name="Wollam A."/>
            <person name="Pepin K.H."/>
            <person name="Johnson M."/>
            <person name="Bhonagiri V."/>
            <person name="Nash W.E."/>
            <person name="Warren W."/>
            <person name="Chinwalla A."/>
            <person name="Mardis E.R."/>
            <person name="Wilson R.K."/>
        </authorList>
    </citation>
    <scope>NUCLEOTIDE SEQUENCE [LARGE SCALE GENOMIC DNA]</scope>
    <source>
        <strain evidence="1 2">ATCC 14685</strain>
    </source>
</reference>
<organism evidence="1 2">
    <name type="scientific">Neisseria cinerea ATCC 14685</name>
    <dbReference type="NCBI Taxonomy" id="546262"/>
    <lineage>
        <taxon>Bacteria</taxon>
        <taxon>Pseudomonadati</taxon>
        <taxon>Pseudomonadota</taxon>
        <taxon>Betaproteobacteria</taxon>
        <taxon>Neisseriales</taxon>
        <taxon>Neisseriaceae</taxon>
        <taxon>Neisseria</taxon>
    </lineage>
</organism>
<protein>
    <submittedName>
        <fullName evidence="1">Uncharacterized protein</fullName>
    </submittedName>
</protein>
<evidence type="ECO:0000313" key="1">
    <source>
        <dbReference type="EMBL" id="EEZ70848.1"/>
    </source>
</evidence>
<dbReference type="EMBL" id="ACDY02000017">
    <property type="protein sequence ID" value="EEZ70848.1"/>
    <property type="molecule type" value="Genomic_DNA"/>
</dbReference>
<sequence>MLLPRYIIKKWPRGHFSLGLKNWHDYNLFYGKMKVLIYFVFSNFKQMILVMPV</sequence>
<dbReference type="STRING" id="546262.NEICINOT_05034"/>